<dbReference type="AlphaFoldDB" id="A0A7L4CR17"/>
<dbReference type="Gene3D" id="2.60.120.920">
    <property type="match status" value="1"/>
</dbReference>
<dbReference type="SUPFAM" id="SSF49899">
    <property type="entry name" value="Concanavalin A-like lectins/glucanases"/>
    <property type="match status" value="1"/>
</dbReference>
<protein>
    <submittedName>
        <fullName evidence="3">TRIM7 ligase</fullName>
    </submittedName>
</protein>
<dbReference type="InterPro" id="IPR006574">
    <property type="entry name" value="PRY"/>
</dbReference>
<name>A0A7L4CR17_9AVES</name>
<reference evidence="3 4" key="1">
    <citation type="submission" date="2019-09" db="EMBL/GenBank/DDBJ databases">
        <title>Bird 10,000 Genomes (B10K) Project - Family phase.</title>
        <authorList>
            <person name="Zhang G."/>
        </authorList>
    </citation>
    <scope>NUCLEOTIDE SEQUENCE [LARGE SCALE GENOMIC DNA]</scope>
    <source>
        <strain evidence="3">B10K-DU-005-01</strain>
    </source>
</reference>
<dbReference type="InterPro" id="IPR013320">
    <property type="entry name" value="ConA-like_dom_sf"/>
</dbReference>
<evidence type="ECO:0000313" key="3">
    <source>
        <dbReference type="EMBL" id="NXW52606.1"/>
    </source>
</evidence>
<gene>
    <name evidence="3" type="primary">Trim7_2</name>
    <name evidence="3" type="ORF">NYCLEU_R03878</name>
</gene>
<keyword evidence="4" id="KW-1185">Reference proteome</keyword>
<dbReference type="GO" id="GO:0016874">
    <property type="term" value="F:ligase activity"/>
    <property type="evidence" value="ECO:0007669"/>
    <property type="project" value="UniProtKB-KW"/>
</dbReference>
<organism evidence="3 4">
    <name type="scientific">Nyctiprogne leucopyga</name>
    <dbReference type="NCBI Taxonomy" id="382315"/>
    <lineage>
        <taxon>Eukaryota</taxon>
        <taxon>Metazoa</taxon>
        <taxon>Chordata</taxon>
        <taxon>Craniata</taxon>
        <taxon>Vertebrata</taxon>
        <taxon>Euteleostomi</taxon>
        <taxon>Archelosauria</taxon>
        <taxon>Archosauria</taxon>
        <taxon>Dinosauria</taxon>
        <taxon>Saurischia</taxon>
        <taxon>Theropoda</taxon>
        <taxon>Coelurosauria</taxon>
        <taxon>Aves</taxon>
        <taxon>Neognathae</taxon>
        <taxon>Neoaves</taxon>
        <taxon>Strisores</taxon>
        <taxon>Caprimulgiformes</taxon>
        <taxon>Caprimulgidae</taxon>
        <taxon>Chordeilinae</taxon>
        <taxon>Nyctiprogne</taxon>
    </lineage>
</organism>
<dbReference type="InterPro" id="IPR003877">
    <property type="entry name" value="SPRY_dom"/>
</dbReference>
<dbReference type="Pfam" id="PF13765">
    <property type="entry name" value="PRY"/>
    <property type="match status" value="1"/>
</dbReference>
<feature type="coiled-coil region" evidence="1">
    <location>
        <begin position="94"/>
        <end position="121"/>
    </location>
</feature>
<accession>A0A7L4CR17</accession>
<dbReference type="InterPro" id="IPR043136">
    <property type="entry name" value="B30.2/SPRY_sf"/>
</dbReference>
<dbReference type="PANTHER" id="PTHR24103">
    <property type="entry name" value="E3 UBIQUITIN-PROTEIN LIGASE TRIM"/>
    <property type="match status" value="1"/>
</dbReference>
<evidence type="ECO:0000259" key="2">
    <source>
        <dbReference type="PROSITE" id="PS50188"/>
    </source>
</evidence>
<proteinExistence type="predicted"/>
<dbReference type="Pfam" id="PF00622">
    <property type="entry name" value="SPRY"/>
    <property type="match status" value="1"/>
</dbReference>
<feature type="non-terminal residue" evidence="3">
    <location>
        <position position="1"/>
    </location>
</feature>
<dbReference type="InterPro" id="IPR050143">
    <property type="entry name" value="TRIM/RBCC"/>
</dbReference>
<dbReference type="InterPro" id="IPR003879">
    <property type="entry name" value="Butyrophylin_SPRY"/>
</dbReference>
<sequence length="404" mass="46372">SWLERGRLGDAEVVGHQSWLRKGNVQPKAHLEHLVEKLKLLGLDGGKEEKEHLCSWSKSMVTFKGGARTSSCDGPRTCGGPAMAHVEESTQEDEEQIRGDLEKLKNHKEELLESRRSGERRCQEYLTQTEVQRQKMVSEFRQLRRFLKEQEVLLLVQLGELDREMMKRQEEEETKMAGEISLLDVLICEMEKKLEEPTSGFLQVRCSTGWDMRTTRTFSDLEQKLHVITQRNNILRETLRRFQAFVTLDPDTANAQLVLSRDRRGVRWTDGEQALPTTPQRFDVSCCVMGYQGFTSGTHWWEVEVAKSKTWALGVARSSVSRKGWIEFQPEKGIWVVGRCGNRYRGFTSPITTFSTSGETGRVRVTLDYGGGQVAFYFSKHEPPIFTFQNASFGGETIFPFFWV</sequence>
<dbReference type="Proteomes" id="UP000551823">
    <property type="component" value="Unassembled WGS sequence"/>
</dbReference>
<evidence type="ECO:0000313" key="4">
    <source>
        <dbReference type="Proteomes" id="UP000551823"/>
    </source>
</evidence>
<dbReference type="EMBL" id="VZZU01011525">
    <property type="protein sequence ID" value="NXW52606.1"/>
    <property type="molecule type" value="Genomic_DNA"/>
</dbReference>
<dbReference type="PROSITE" id="PS50188">
    <property type="entry name" value="B302_SPRY"/>
    <property type="match status" value="1"/>
</dbReference>
<keyword evidence="1" id="KW-0175">Coiled coil</keyword>
<evidence type="ECO:0000256" key="1">
    <source>
        <dbReference type="SAM" id="Coils"/>
    </source>
</evidence>
<feature type="non-terminal residue" evidence="3">
    <location>
        <position position="404"/>
    </location>
</feature>
<dbReference type="CDD" id="cd12888">
    <property type="entry name" value="SPRY_PRY_TRIM7_like"/>
    <property type="match status" value="1"/>
</dbReference>
<dbReference type="FunFam" id="2.60.120.920:FF:000004">
    <property type="entry name" value="Butyrophilin subfamily 1 member A1"/>
    <property type="match status" value="1"/>
</dbReference>
<dbReference type="PRINTS" id="PR01407">
    <property type="entry name" value="BUTYPHLNCDUF"/>
</dbReference>
<dbReference type="InterPro" id="IPR001870">
    <property type="entry name" value="B30.2/SPRY"/>
</dbReference>
<keyword evidence="3" id="KW-0436">Ligase</keyword>
<comment type="caution">
    <text evidence="3">The sequence shown here is derived from an EMBL/GenBank/DDBJ whole genome shotgun (WGS) entry which is preliminary data.</text>
</comment>
<dbReference type="SMART" id="SM00589">
    <property type="entry name" value="PRY"/>
    <property type="match status" value="1"/>
</dbReference>
<feature type="domain" description="B30.2/SPRY" evidence="2">
    <location>
        <begin position="226"/>
        <end position="404"/>
    </location>
</feature>